<dbReference type="GO" id="GO:0019252">
    <property type="term" value="P:starch biosynthetic process"/>
    <property type="evidence" value="ECO:0007669"/>
    <property type="project" value="UniProtKB-KW"/>
</dbReference>
<comment type="subunit">
    <text evidence="5">Heterotetramer.</text>
</comment>
<keyword evidence="8" id="KW-0808">Transferase</keyword>
<dbReference type="RefSeq" id="XP_022753488.1">
    <property type="nucleotide sequence ID" value="XM_022897753.1"/>
</dbReference>
<proteinExistence type="inferred from homology"/>
<evidence type="ECO:0000256" key="14">
    <source>
        <dbReference type="ARBA" id="ARBA00030817"/>
    </source>
</evidence>
<evidence type="ECO:0000256" key="13">
    <source>
        <dbReference type="ARBA" id="ARBA00030645"/>
    </source>
</evidence>
<comment type="pathway">
    <text evidence="3">Glycan biosynthesis; starch biosynthesis.</text>
</comment>
<evidence type="ECO:0000313" key="18">
    <source>
        <dbReference type="RefSeq" id="XP_022753487.1"/>
    </source>
</evidence>
<comment type="similarity">
    <text evidence="4">Belongs to the bacterial/plant glucose-1-phosphate adenylyltransferase family.</text>
</comment>
<gene>
    <name evidence="18 19" type="primary">LOC111301791</name>
</gene>
<keyword evidence="10" id="KW-0547">Nucleotide-binding</keyword>
<evidence type="ECO:0000256" key="5">
    <source>
        <dbReference type="ARBA" id="ARBA00011680"/>
    </source>
</evidence>
<evidence type="ECO:0000256" key="8">
    <source>
        <dbReference type="ARBA" id="ARBA00022679"/>
    </source>
</evidence>
<reference evidence="18 19" key="1">
    <citation type="submission" date="2025-04" db="UniProtKB">
        <authorList>
            <consortium name="RefSeq"/>
        </authorList>
    </citation>
    <scope>IDENTIFICATION</scope>
    <source>
        <tissue evidence="18 19">Fruit stalk</tissue>
    </source>
</reference>
<evidence type="ECO:0000256" key="12">
    <source>
        <dbReference type="ARBA" id="ARBA00022922"/>
    </source>
</evidence>
<dbReference type="Gene3D" id="3.90.550.10">
    <property type="entry name" value="Spore Coat Polysaccharide Biosynthesis Protein SpsA, Chain A"/>
    <property type="match status" value="1"/>
</dbReference>
<keyword evidence="11" id="KW-0067">ATP-binding</keyword>
<dbReference type="SUPFAM" id="SSF53448">
    <property type="entry name" value="Nucleotide-diphospho-sugar transferases"/>
    <property type="match status" value="1"/>
</dbReference>
<dbReference type="PANTHER" id="PTHR43523">
    <property type="entry name" value="GLUCOSE-1-PHOSPHATE ADENYLYLTRANSFERASE-RELATED"/>
    <property type="match status" value="1"/>
</dbReference>
<accession>A0A6P5ZLT1</accession>
<dbReference type="EC" id="2.7.7.27" evidence="6"/>
<organism evidence="17 18">
    <name type="scientific">Durio zibethinus</name>
    <name type="common">Durian</name>
    <dbReference type="NCBI Taxonomy" id="66656"/>
    <lineage>
        <taxon>Eukaryota</taxon>
        <taxon>Viridiplantae</taxon>
        <taxon>Streptophyta</taxon>
        <taxon>Embryophyta</taxon>
        <taxon>Tracheophyta</taxon>
        <taxon>Spermatophyta</taxon>
        <taxon>Magnoliopsida</taxon>
        <taxon>eudicotyledons</taxon>
        <taxon>Gunneridae</taxon>
        <taxon>Pentapetalae</taxon>
        <taxon>rosids</taxon>
        <taxon>malvids</taxon>
        <taxon>Malvales</taxon>
        <taxon>Malvaceae</taxon>
        <taxon>Helicteroideae</taxon>
        <taxon>Durio</taxon>
    </lineage>
</organism>
<evidence type="ECO:0000256" key="11">
    <source>
        <dbReference type="ARBA" id="ARBA00022840"/>
    </source>
</evidence>
<dbReference type="Proteomes" id="UP000515121">
    <property type="component" value="Unplaced"/>
</dbReference>
<dbReference type="InterPro" id="IPR005835">
    <property type="entry name" value="NTP_transferase_dom"/>
</dbReference>
<keyword evidence="9" id="KW-0548">Nucleotidyltransferase</keyword>
<evidence type="ECO:0000313" key="19">
    <source>
        <dbReference type="RefSeq" id="XP_022753488.1"/>
    </source>
</evidence>
<dbReference type="GO" id="GO:0005524">
    <property type="term" value="F:ATP binding"/>
    <property type="evidence" value="ECO:0007669"/>
    <property type="project" value="UniProtKB-KW"/>
</dbReference>
<comment type="catalytic activity">
    <reaction evidence="1">
        <text>alpha-D-glucose 1-phosphate + ATP + H(+) = ADP-alpha-D-glucose + diphosphate</text>
        <dbReference type="Rhea" id="RHEA:12120"/>
        <dbReference type="ChEBI" id="CHEBI:15378"/>
        <dbReference type="ChEBI" id="CHEBI:30616"/>
        <dbReference type="ChEBI" id="CHEBI:33019"/>
        <dbReference type="ChEBI" id="CHEBI:57498"/>
        <dbReference type="ChEBI" id="CHEBI:58601"/>
        <dbReference type="EC" id="2.7.7.27"/>
    </reaction>
</comment>
<evidence type="ECO:0000256" key="9">
    <source>
        <dbReference type="ARBA" id="ARBA00022695"/>
    </source>
</evidence>
<evidence type="ECO:0000256" key="15">
    <source>
        <dbReference type="ARBA" id="ARBA00032494"/>
    </source>
</evidence>
<evidence type="ECO:0000256" key="2">
    <source>
        <dbReference type="ARBA" id="ARBA00002231"/>
    </source>
</evidence>
<evidence type="ECO:0000313" key="17">
    <source>
        <dbReference type="Proteomes" id="UP000515121"/>
    </source>
</evidence>
<keyword evidence="7" id="KW-0021">Allosteric enzyme</keyword>
<dbReference type="GO" id="GO:0005978">
    <property type="term" value="P:glycogen biosynthetic process"/>
    <property type="evidence" value="ECO:0007669"/>
    <property type="project" value="InterPro"/>
</dbReference>
<name>A0A6P5ZLT1_DURZI</name>
<dbReference type="PROSITE" id="PS00809">
    <property type="entry name" value="ADP_GLC_PYROPHOSPH_2"/>
    <property type="match status" value="1"/>
</dbReference>
<dbReference type="AlphaFoldDB" id="A0A6P5ZLT1"/>
<dbReference type="Pfam" id="PF00483">
    <property type="entry name" value="NTP_transferase"/>
    <property type="match status" value="1"/>
</dbReference>
<dbReference type="PANTHER" id="PTHR43523:SF12">
    <property type="entry name" value="GLUCOSE-1-PHOSPHATE ADENYLYLTRANSFERASE LARGE SUBUNIT 1, CHLOROPLASTIC-RELATED"/>
    <property type="match status" value="1"/>
</dbReference>
<evidence type="ECO:0000256" key="3">
    <source>
        <dbReference type="ARBA" id="ARBA00004727"/>
    </source>
</evidence>
<dbReference type="RefSeq" id="XP_022753487.1">
    <property type="nucleotide sequence ID" value="XM_022897752.1"/>
</dbReference>
<keyword evidence="17" id="KW-1185">Reference proteome</keyword>
<dbReference type="KEGG" id="dzi:111301791"/>
<evidence type="ECO:0000256" key="1">
    <source>
        <dbReference type="ARBA" id="ARBA00000956"/>
    </source>
</evidence>
<evidence type="ECO:0000256" key="10">
    <source>
        <dbReference type="ARBA" id="ARBA00022741"/>
    </source>
</evidence>
<dbReference type="GeneID" id="111301791"/>
<sequence>MSNCLSSNISKIYILIKFNFAPLNHHLSHANASNMGGYKNEGFVEVLAAQQSLENPNWFQGTASAVRQYLWLLKKHNVLEFLILVWDHLYKMDYETFIQAQRETDADIIVTALPMDKKQATAYGQMKIDEGGRIIEFTEKLKGEQLKAMLIDTTILGLDDERAKEIPFIASMDKYGVSKDVMLNLLPEKYLGANDFESEDTPGATSIGMRVQVYLYDCYWEDIGTIGHWCQISGYSSSSIFYHLTSLMINLITFYGLELSSLRVGKTH</sequence>
<dbReference type="OrthoDB" id="1733332at2759"/>
<keyword evidence="12" id="KW-0750">Starch biosynthesis</keyword>
<dbReference type="InterPro" id="IPR011831">
    <property type="entry name" value="ADP-Glc_PPase"/>
</dbReference>
<evidence type="ECO:0000256" key="6">
    <source>
        <dbReference type="ARBA" id="ARBA00012460"/>
    </source>
</evidence>
<dbReference type="InterPro" id="IPR005836">
    <property type="entry name" value="ADP_Glu_pyroP_CS"/>
</dbReference>
<evidence type="ECO:0000259" key="16">
    <source>
        <dbReference type="Pfam" id="PF00483"/>
    </source>
</evidence>
<evidence type="ECO:0000256" key="7">
    <source>
        <dbReference type="ARBA" id="ARBA00022533"/>
    </source>
</evidence>
<protein>
    <recommendedName>
        <fullName evidence="6">glucose-1-phosphate adenylyltransferase</fullName>
        <ecNumber evidence="6">2.7.7.27</ecNumber>
    </recommendedName>
    <alternativeName>
        <fullName evidence="15">ADP-glucose pyrophosphorylase</fullName>
    </alternativeName>
    <alternativeName>
        <fullName evidence="14">ADP-glucose synthase</fullName>
    </alternativeName>
    <alternativeName>
        <fullName evidence="13">Alpha-D-glucose-1-phosphate adenyl transferase</fullName>
    </alternativeName>
</protein>
<feature type="domain" description="Nucleotidyl transferase" evidence="16">
    <location>
        <begin position="1"/>
        <end position="228"/>
    </location>
</feature>
<dbReference type="InterPro" id="IPR029044">
    <property type="entry name" value="Nucleotide-diphossugar_trans"/>
</dbReference>
<comment type="function">
    <text evidence="2">This protein plays a role in synthesis of starch. It catalyzes the synthesis of the activated glycosyl donor, ADP-glucose from Glc-1-P and ATP.</text>
</comment>
<evidence type="ECO:0000256" key="4">
    <source>
        <dbReference type="ARBA" id="ARBA00010443"/>
    </source>
</evidence>
<dbReference type="GO" id="GO:0008878">
    <property type="term" value="F:glucose-1-phosphate adenylyltransferase activity"/>
    <property type="evidence" value="ECO:0007669"/>
    <property type="project" value="UniProtKB-EC"/>
</dbReference>